<accession>A0A6L6LUH3</accession>
<dbReference type="InterPro" id="IPR037923">
    <property type="entry name" value="HTH-like"/>
</dbReference>
<keyword evidence="3" id="KW-0804">Transcription</keyword>
<name>A0A6L6LUH3_9FIRM</name>
<dbReference type="PANTHER" id="PTHR43280">
    <property type="entry name" value="ARAC-FAMILY TRANSCRIPTIONAL REGULATOR"/>
    <property type="match status" value="1"/>
</dbReference>
<reference evidence="5 6" key="1">
    <citation type="journal article" date="2019" name="Nat. Med.">
        <title>A library of human gut bacterial isolates paired with longitudinal multiomics data enables mechanistic microbiome research.</title>
        <authorList>
            <person name="Poyet M."/>
            <person name="Groussin M."/>
            <person name="Gibbons S.M."/>
            <person name="Avila-Pacheco J."/>
            <person name="Jiang X."/>
            <person name="Kearney S.M."/>
            <person name="Perrotta A.R."/>
            <person name="Berdy B."/>
            <person name="Zhao S."/>
            <person name="Lieberman T.D."/>
            <person name="Swanson P.K."/>
            <person name="Smith M."/>
            <person name="Roesemann S."/>
            <person name="Alexander J.E."/>
            <person name="Rich S.A."/>
            <person name="Livny J."/>
            <person name="Vlamakis H."/>
            <person name="Clish C."/>
            <person name="Bullock K."/>
            <person name="Deik A."/>
            <person name="Scott J."/>
            <person name="Pierce K.A."/>
            <person name="Xavier R.J."/>
            <person name="Alm E.J."/>
        </authorList>
    </citation>
    <scope>NUCLEOTIDE SEQUENCE [LARGE SCALE GENOMIC DNA]</scope>
    <source>
        <strain evidence="5 6">BIOML-A4</strain>
    </source>
</reference>
<gene>
    <name evidence="5" type="ORF">GMD59_14430</name>
</gene>
<dbReference type="InterPro" id="IPR009057">
    <property type="entry name" value="Homeodomain-like_sf"/>
</dbReference>
<sequence>MIQYKHIPLQDTVKIDSIVNASRQKVGKNFVFEGESHNFWEMQYAALGTAIICTKNEFYELRQGQLTFFSPNKFHVLYGNGHRSSELWVFSFRCDSPLMEKFDQILINPTTEIQQLMESIIKESERNFVSEPAPTDGRILRRRPHTSFGYEQIIKNLLEVLLLYLFRQESSRRELPNAKSINSHWLPDSLAEEIHFYLESHIHSTISLQQIADMFNLSVTYIKKLYRVAYSTGIISDFNQMKLREIKHVLSSTSLSISEISALFDFRSVYYFSNFFKRHTGMSPTTYRKIVTSQ</sequence>
<organism evidence="5 6">
    <name type="scientific">Ruthenibacterium lactatiformans</name>
    <dbReference type="NCBI Taxonomy" id="1550024"/>
    <lineage>
        <taxon>Bacteria</taxon>
        <taxon>Bacillati</taxon>
        <taxon>Bacillota</taxon>
        <taxon>Clostridia</taxon>
        <taxon>Eubacteriales</taxon>
        <taxon>Oscillospiraceae</taxon>
        <taxon>Ruthenibacterium</taxon>
    </lineage>
</organism>
<dbReference type="SUPFAM" id="SSF46689">
    <property type="entry name" value="Homeodomain-like"/>
    <property type="match status" value="1"/>
</dbReference>
<dbReference type="SMART" id="SM00342">
    <property type="entry name" value="HTH_ARAC"/>
    <property type="match status" value="1"/>
</dbReference>
<dbReference type="AlphaFoldDB" id="A0A6L6LUH3"/>
<keyword evidence="1" id="KW-0805">Transcription regulation</keyword>
<evidence type="ECO:0000256" key="3">
    <source>
        <dbReference type="ARBA" id="ARBA00023163"/>
    </source>
</evidence>
<evidence type="ECO:0000256" key="2">
    <source>
        <dbReference type="ARBA" id="ARBA00023125"/>
    </source>
</evidence>
<dbReference type="InterPro" id="IPR018060">
    <property type="entry name" value="HTH_AraC"/>
</dbReference>
<dbReference type="RefSeq" id="WP_155202195.1">
    <property type="nucleotide sequence ID" value="NZ_WMZN01000069.1"/>
</dbReference>
<evidence type="ECO:0000259" key="4">
    <source>
        <dbReference type="PROSITE" id="PS01124"/>
    </source>
</evidence>
<feature type="domain" description="HTH araC/xylS-type" evidence="4">
    <location>
        <begin position="192"/>
        <end position="290"/>
    </location>
</feature>
<dbReference type="Gene3D" id="1.10.10.60">
    <property type="entry name" value="Homeodomain-like"/>
    <property type="match status" value="2"/>
</dbReference>
<dbReference type="GO" id="GO:0003700">
    <property type="term" value="F:DNA-binding transcription factor activity"/>
    <property type="evidence" value="ECO:0007669"/>
    <property type="project" value="InterPro"/>
</dbReference>
<keyword evidence="2" id="KW-0238">DNA-binding</keyword>
<evidence type="ECO:0000313" key="5">
    <source>
        <dbReference type="EMBL" id="MTS28473.1"/>
    </source>
</evidence>
<protein>
    <submittedName>
        <fullName evidence="5">Helix-turn-helix domain-containing protein</fullName>
    </submittedName>
</protein>
<comment type="caution">
    <text evidence="5">The sequence shown here is derived from an EMBL/GenBank/DDBJ whole genome shotgun (WGS) entry which is preliminary data.</text>
</comment>
<evidence type="ECO:0000256" key="1">
    <source>
        <dbReference type="ARBA" id="ARBA00023015"/>
    </source>
</evidence>
<dbReference type="Pfam" id="PF12833">
    <property type="entry name" value="HTH_18"/>
    <property type="match status" value="1"/>
</dbReference>
<dbReference type="EMBL" id="WMZU01000028">
    <property type="protein sequence ID" value="MTS28473.1"/>
    <property type="molecule type" value="Genomic_DNA"/>
</dbReference>
<proteinExistence type="predicted"/>
<dbReference type="Proteomes" id="UP000472755">
    <property type="component" value="Unassembled WGS sequence"/>
</dbReference>
<dbReference type="PANTHER" id="PTHR43280:SF2">
    <property type="entry name" value="HTH-TYPE TRANSCRIPTIONAL REGULATOR EXSA"/>
    <property type="match status" value="1"/>
</dbReference>
<dbReference type="GO" id="GO:0043565">
    <property type="term" value="F:sequence-specific DNA binding"/>
    <property type="evidence" value="ECO:0007669"/>
    <property type="project" value="InterPro"/>
</dbReference>
<dbReference type="SUPFAM" id="SSF51215">
    <property type="entry name" value="Regulatory protein AraC"/>
    <property type="match status" value="1"/>
</dbReference>
<dbReference type="PROSITE" id="PS01124">
    <property type="entry name" value="HTH_ARAC_FAMILY_2"/>
    <property type="match status" value="1"/>
</dbReference>
<evidence type="ECO:0000313" key="6">
    <source>
        <dbReference type="Proteomes" id="UP000472755"/>
    </source>
</evidence>